<evidence type="ECO:0000313" key="2">
    <source>
        <dbReference type="EMBL" id="CAF4094427.1"/>
    </source>
</evidence>
<dbReference type="EMBL" id="CAJOBH010007790">
    <property type="protein sequence ID" value="CAF4094427.1"/>
    <property type="molecule type" value="Genomic_DNA"/>
</dbReference>
<evidence type="ECO:0000256" key="1">
    <source>
        <dbReference type="SAM" id="MobiDB-lite"/>
    </source>
</evidence>
<comment type="caution">
    <text evidence="2">The sequence shown here is derived from an EMBL/GenBank/DDBJ whole genome shotgun (WGS) entry which is preliminary data.</text>
</comment>
<accession>A0A8S2QHG8</accession>
<dbReference type="PANTHER" id="PTHR46579:SF1">
    <property type="entry name" value="F5_8 TYPE C DOMAIN-CONTAINING PROTEIN"/>
    <property type="match status" value="1"/>
</dbReference>
<gene>
    <name evidence="2" type="ORF">BYL167_LOCUS18782</name>
</gene>
<feature type="compositionally biased region" description="Low complexity" evidence="1">
    <location>
        <begin position="837"/>
        <end position="853"/>
    </location>
</feature>
<organism evidence="2 3">
    <name type="scientific">Rotaria magnacalcarata</name>
    <dbReference type="NCBI Taxonomy" id="392030"/>
    <lineage>
        <taxon>Eukaryota</taxon>
        <taxon>Metazoa</taxon>
        <taxon>Spiralia</taxon>
        <taxon>Gnathifera</taxon>
        <taxon>Rotifera</taxon>
        <taxon>Eurotatoria</taxon>
        <taxon>Bdelloidea</taxon>
        <taxon>Philodinida</taxon>
        <taxon>Philodinidae</taxon>
        <taxon>Rotaria</taxon>
    </lineage>
</organism>
<reference evidence="2" key="1">
    <citation type="submission" date="2021-02" db="EMBL/GenBank/DDBJ databases">
        <authorList>
            <person name="Nowell W R."/>
        </authorList>
    </citation>
    <scope>NUCLEOTIDE SEQUENCE</scope>
</reference>
<name>A0A8S2QHG8_9BILA</name>
<evidence type="ECO:0000313" key="3">
    <source>
        <dbReference type="Proteomes" id="UP000681967"/>
    </source>
</evidence>
<feature type="region of interest" description="Disordered" evidence="1">
    <location>
        <begin position="828"/>
        <end position="853"/>
    </location>
</feature>
<dbReference type="Proteomes" id="UP000681967">
    <property type="component" value="Unassembled WGS sequence"/>
</dbReference>
<dbReference type="InterPro" id="IPR009667">
    <property type="entry name" value="DUF1258"/>
</dbReference>
<feature type="non-terminal residue" evidence="2">
    <location>
        <position position="1"/>
    </location>
</feature>
<dbReference type="Pfam" id="PF06869">
    <property type="entry name" value="DUF1258"/>
    <property type="match status" value="1"/>
</dbReference>
<feature type="compositionally biased region" description="Low complexity" evidence="1">
    <location>
        <begin position="7"/>
        <end position="20"/>
    </location>
</feature>
<feature type="region of interest" description="Disordered" evidence="1">
    <location>
        <begin position="1"/>
        <end position="23"/>
    </location>
</feature>
<dbReference type="AlphaFoldDB" id="A0A8S2QHG8"/>
<sequence>MSRSFTNNDDSINNDNENNNTLYEDTSSITIDDTEGFHSFESDHHNESSSRVDYIIDTGDLLDDDQCNFKYDLSKPLYDTARITVKEATSELMNFAVESNSDKSTTIRLFKLVKSLLPTSNILPTTYTTIMKSLEQLSLSQSKYYCNGCTQLCIMRKNKKICDNRDCAFSRLSLKSHQISKIVELDLATQLKTIISRNFSLFFNEQKLSRDFDVPHGRQYQSFPTSKNQKITLIIHADGSPLVRTTKSSVWPVFGSIVELPHQVRELQSNILVLALWASCQKPNLLMKNCIAQLVEYEKNDLVIMVKGIELHINIQRQMFIADLPAKSLFMKTISYNGYSACTVCTAKGTCKGQVVYPYRQNMHSRRVHEQVVLSGKEAEQKQVPVDGIKGVSPMLQILNYPDQVVYDYMHLVCLGHMATLVKRWLPHLERNQLNEIDSQLKLLRLPHNVHAKFNYSIGDVSEWHAKHSRLFVLNVGLPSIISYLPKVMASHFAVYCLAIKLLHCPKSIDEISFAESLIDYYCRTAPLVFDGSIELLSLHAHMHLGEQVRQHGGLAFSSAFCFESCIRYLKKMVHGTKNLASQIAYWCDMRSAVPRPEFILQQPTGKTKILFSSVKINQYRHILMNKLLEIGHDCKNIILFLRYKDKFNTYHSIIYDDSFSCASFIVSYNASTTEGQFFALLQQYSKTDATLFDFLDLPDAIASPINENFPLLRLSDSFCIIPISNMIKQMNVYQKLYKTQRDKSTTDEYAFVTYLDENDVYSIVKFNRILDLNVNNIGIIKDMKGTYRIEVIEKGTLAEMEIAAQLVENDPKLTYEMHESVVSDCEEWHKRKSQKKSTTTNNETNNVSEQNK</sequence>
<protein>
    <submittedName>
        <fullName evidence="2">Uncharacterized protein</fullName>
    </submittedName>
</protein>
<proteinExistence type="predicted"/>
<dbReference type="PANTHER" id="PTHR46579">
    <property type="entry name" value="F5/8 TYPE C DOMAIN-CONTAINING PROTEIN-RELATED"/>
    <property type="match status" value="1"/>
</dbReference>